<accession>A0A7K1UAD6</accession>
<dbReference type="InterPro" id="IPR011990">
    <property type="entry name" value="TPR-like_helical_dom_sf"/>
</dbReference>
<dbReference type="RefSeq" id="WP_157308760.1">
    <property type="nucleotide sequence ID" value="NZ_WRXN01000013.1"/>
</dbReference>
<dbReference type="EMBL" id="WRXN01000013">
    <property type="protein sequence ID" value="MVT11332.1"/>
    <property type="molecule type" value="Genomic_DNA"/>
</dbReference>
<comment type="caution">
    <text evidence="1">The sequence shown here is derived from an EMBL/GenBank/DDBJ whole genome shotgun (WGS) entry which is preliminary data.</text>
</comment>
<protein>
    <submittedName>
        <fullName evidence="1">Uncharacterized protein</fullName>
    </submittedName>
</protein>
<sequence>MDRAAFETQLREITAGLDEIKLAAFVKSLQPHNIEQYKTELANAWLELFSVWYFDFTCGKVIMEEGPDPFFSSLLDMLTAAEEINPSRIYYEGKADCYQALAELKSNQDEQLSYIEKAAQQVLKALEDQPDSFELNSKLVNILLDKIKINHQFTDDEFTIVLAYFERALSNYTSPFHLTLIYDSFSILGLPFPKSQYWHTVFIEKLASVLHPSAEKDPFIYLQWSNELTRIADRKYDYISSVCRQEITTQVITLLSALVNIETGNAEELNQLGTAFSKAASQLNDGALPYYEVALKYFMKGQDINPATWTFPVYATNVLKAMAVIYHGQQDQSKVIELFEKGKTIFSGMSEHELDYTINIYWGELLIEYARLAYNFNAPDIFKEAEEKLLLAKELGQGYYAGPYYGLAKLALKSGDRDKCLAILKECKTVFSEAYYQFPLDQVLADEDFKEIRTEILMMKGREE</sequence>
<proteinExistence type="predicted"/>
<evidence type="ECO:0000313" key="1">
    <source>
        <dbReference type="EMBL" id="MVT11332.1"/>
    </source>
</evidence>
<dbReference type="Gene3D" id="1.25.40.10">
    <property type="entry name" value="Tetratricopeptide repeat domain"/>
    <property type="match status" value="1"/>
</dbReference>
<organism evidence="1 2">
    <name type="scientific">Chitinophaga tropicalis</name>
    <dbReference type="NCBI Taxonomy" id="2683588"/>
    <lineage>
        <taxon>Bacteria</taxon>
        <taxon>Pseudomonadati</taxon>
        <taxon>Bacteroidota</taxon>
        <taxon>Chitinophagia</taxon>
        <taxon>Chitinophagales</taxon>
        <taxon>Chitinophagaceae</taxon>
        <taxon>Chitinophaga</taxon>
    </lineage>
</organism>
<name>A0A7K1UAD6_9BACT</name>
<gene>
    <name evidence="1" type="ORF">GO493_23890</name>
</gene>
<dbReference type="Proteomes" id="UP000461730">
    <property type="component" value="Unassembled WGS sequence"/>
</dbReference>
<dbReference type="AlphaFoldDB" id="A0A7K1UAD6"/>
<keyword evidence="2" id="KW-1185">Reference proteome</keyword>
<reference evidence="1 2" key="1">
    <citation type="submission" date="2019-12" db="EMBL/GenBank/DDBJ databases">
        <title>Chitinophaga sp. strain ysch24 (GDMCC 1.1355), whole genome shotgun sequence.</title>
        <authorList>
            <person name="Zhang X."/>
        </authorList>
    </citation>
    <scope>NUCLEOTIDE SEQUENCE [LARGE SCALE GENOMIC DNA]</scope>
    <source>
        <strain evidence="2">ysch24</strain>
    </source>
</reference>
<evidence type="ECO:0000313" key="2">
    <source>
        <dbReference type="Proteomes" id="UP000461730"/>
    </source>
</evidence>